<sequence length="107" mass="12750">MANVQFGIQVQNFINALNRANIFPAQYDIIHSHWRSTHFPGGHQYRRRRQVNCQNLCRISVMQEARRLGINNYNVIRFTTFRLWAEADADERQSYINLRNQLNSSLR</sequence>
<organism evidence="1 2">
    <name type="scientific">Dentiscutata heterogama</name>
    <dbReference type="NCBI Taxonomy" id="1316150"/>
    <lineage>
        <taxon>Eukaryota</taxon>
        <taxon>Fungi</taxon>
        <taxon>Fungi incertae sedis</taxon>
        <taxon>Mucoromycota</taxon>
        <taxon>Glomeromycotina</taxon>
        <taxon>Glomeromycetes</taxon>
        <taxon>Diversisporales</taxon>
        <taxon>Gigasporaceae</taxon>
        <taxon>Dentiscutata</taxon>
    </lineage>
</organism>
<evidence type="ECO:0000313" key="2">
    <source>
        <dbReference type="Proteomes" id="UP000789702"/>
    </source>
</evidence>
<dbReference type="EMBL" id="CAJVPU010013742">
    <property type="protein sequence ID" value="CAG8634755.1"/>
    <property type="molecule type" value="Genomic_DNA"/>
</dbReference>
<keyword evidence="2" id="KW-1185">Reference proteome</keyword>
<comment type="caution">
    <text evidence="1">The sequence shown here is derived from an EMBL/GenBank/DDBJ whole genome shotgun (WGS) entry which is preliminary data.</text>
</comment>
<accession>A0ACA9N7X6</accession>
<proteinExistence type="predicted"/>
<dbReference type="Proteomes" id="UP000789702">
    <property type="component" value="Unassembled WGS sequence"/>
</dbReference>
<name>A0ACA9N7X6_9GLOM</name>
<protein>
    <submittedName>
        <fullName evidence="1">12029_t:CDS:1</fullName>
    </submittedName>
</protein>
<gene>
    <name evidence="1" type="ORF">DHETER_LOCUS8554</name>
</gene>
<reference evidence="1" key="1">
    <citation type="submission" date="2021-06" db="EMBL/GenBank/DDBJ databases">
        <authorList>
            <person name="Kallberg Y."/>
            <person name="Tangrot J."/>
            <person name="Rosling A."/>
        </authorList>
    </citation>
    <scope>NUCLEOTIDE SEQUENCE</scope>
    <source>
        <strain evidence="1">IL203A</strain>
    </source>
</reference>
<evidence type="ECO:0000313" key="1">
    <source>
        <dbReference type="EMBL" id="CAG8634755.1"/>
    </source>
</evidence>